<reference evidence="2" key="1">
    <citation type="submission" date="2016-04" db="EMBL/GenBank/DDBJ databases">
        <authorList>
            <person name="Evans L.H."/>
            <person name="Alamgir A."/>
            <person name="Owens N."/>
            <person name="Weber N.D."/>
            <person name="Virtaneva K."/>
            <person name="Barbian K."/>
            <person name="Babar A."/>
            <person name="Rosenke K."/>
        </authorList>
    </citation>
    <scope>NUCLEOTIDE SEQUENCE</scope>
    <source>
        <strain evidence="2">92-2</strain>
    </source>
</reference>
<name>A0A212JAQ6_9BACT</name>
<feature type="compositionally biased region" description="Low complexity" evidence="1">
    <location>
        <begin position="34"/>
        <end position="54"/>
    </location>
</feature>
<evidence type="ECO:0000313" key="2">
    <source>
        <dbReference type="EMBL" id="SBV96516.1"/>
    </source>
</evidence>
<feature type="region of interest" description="Disordered" evidence="1">
    <location>
        <begin position="30"/>
        <end position="66"/>
    </location>
</feature>
<dbReference type="EMBL" id="FLUP01000001">
    <property type="protein sequence ID" value="SBV96516.1"/>
    <property type="molecule type" value="Genomic_DNA"/>
</dbReference>
<dbReference type="GeneID" id="72381824"/>
<organism evidence="2">
    <name type="scientific">uncultured Desulfovibrio sp</name>
    <dbReference type="NCBI Taxonomy" id="167968"/>
    <lineage>
        <taxon>Bacteria</taxon>
        <taxon>Pseudomonadati</taxon>
        <taxon>Thermodesulfobacteriota</taxon>
        <taxon>Desulfovibrionia</taxon>
        <taxon>Desulfovibrionales</taxon>
        <taxon>Desulfovibrionaceae</taxon>
        <taxon>Desulfovibrio</taxon>
        <taxon>environmental samples</taxon>
    </lineage>
</organism>
<dbReference type="RefSeq" id="WP_022658059.1">
    <property type="nucleotide sequence ID" value="NZ_CABUEN010000001.1"/>
</dbReference>
<dbReference type="AlphaFoldDB" id="A0A212JAQ6"/>
<gene>
    <name evidence="2" type="ORF">KM92DES2_10802</name>
</gene>
<protein>
    <submittedName>
        <fullName evidence="2">Uncharacterized protein</fullName>
    </submittedName>
</protein>
<accession>A0A212JAQ6</accession>
<evidence type="ECO:0000256" key="1">
    <source>
        <dbReference type="SAM" id="MobiDB-lite"/>
    </source>
</evidence>
<proteinExistence type="predicted"/>
<sequence length="109" mass="11992">MELEFRFRNNDLGPVFPTFQERVNSMLPVNRAESTPAAPAAPADDDVSTSAAPVLEQTVPGTPHMLNSDEMRQALAQVEQEAMQHSQDLVQVHSGLNEQRVARLLGLLD</sequence>